<sequence length="837" mass="91475">MLHPVLPPDSLPIQEYIQPSIPLAVAVVEDKNSIEQQVILGKNDHHDVDGSVNLTQNHQDNSAVTQPLSSSPVPENLPPEFSPATVSKSAEVLGNSLNVSNQLQEKVEINKTPFATFPTHGGVVNDQKLFLSQSPVVIKTPTLAPQQNTSGKDVNLEKLGDQINISGSLEISENPPTSLPVQNIIEFKPRNPNNQQSAPTTVEFPLPKQSSEQNAEVRKRVVEVIADRQEYDEQRRVVTAEGNVVVRFDGAVVDADRLQVNLDNLIAVGEGNVALTRGNQVFRGERFTYNFVQDTGDLQNGSGEIYIPTTERDFAFDPAPSADLTAGGVPSRPPSDRIRANQPTTGVSSPGGINVNLGGQPDASNLPVAESGGVVKRMRFEAQRIDFYPRGWQAEDVKITNDPFSPPELELRASKVTLTKEAPLVDRITTQNQRLVFDQNFSLPIPINNQTIDRRERDINPFIVSPGYDNGNRGGLYVERHVSAINNDQTRWTITPQFFIQKAFEDSSNVADLFGVTSKFNSVLGAKTTVEGRGELTSLDLNQVEDNLRGSLRLRQTLGDVNPHTLNLEASYRDRLYNGTLGFQTVQSSIGGVITSPVIPLGNSGVNLSYQGGAQYINANTDRQDLLEVDRKNNRVSLGRLQGSVALGKGFLLWQGKPLEPTATEGLKYTPNPVVPYLQAIAGVTGTTSYYTSGDNQSTLTGTIGLVGQVGNFSKPFLDYTAFNVSYSQGFNSGLSPFLFDRSVDNKVLSAGISQQVYGPIRLGFQTSINLDTGQESSTDYTLEYSRRTYGITLRYNPVLELGGFSIRISDFNWTGGTDPFSDRNIKPVVNGVRQDN</sequence>
<protein>
    <submittedName>
        <fullName evidence="2">DUF3769 domain-containing protein</fullName>
    </submittedName>
</protein>
<dbReference type="RefSeq" id="WP_353931775.1">
    <property type="nucleotide sequence ID" value="NZ_CP150886.1"/>
</dbReference>
<dbReference type="InterPro" id="IPR050218">
    <property type="entry name" value="LptD"/>
</dbReference>
<evidence type="ECO:0000256" key="1">
    <source>
        <dbReference type="SAM" id="MobiDB-lite"/>
    </source>
</evidence>
<name>A0ABZ2UZ93_9CYAN</name>
<proteinExistence type="predicted"/>
<dbReference type="Gene3D" id="2.60.450.10">
    <property type="entry name" value="Lipopolysaccharide (LPS) transport protein A like domain"/>
    <property type="match status" value="1"/>
</dbReference>
<dbReference type="InterPro" id="IPR022244">
    <property type="entry name" value="DUF3769"/>
</dbReference>
<dbReference type="Proteomes" id="UP001483337">
    <property type="component" value="Chromosome"/>
</dbReference>
<feature type="region of interest" description="Disordered" evidence="1">
    <location>
        <begin position="190"/>
        <end position="211"/>
    </location>
</feature>
<accession>A0ABZ2UZ93</accession>
<dbReference type="Pfam" id="PF06835">
    <property type="entry name" value="LptC"/>
    <property type="match status" value="1"/>
</dbReference>
<dbReference type="PANTHER" id="PTHR30189">
    <property type="entry name" value="LPS-ASSEMBLY PROTEIN"/>
    <property type="match status" value="1"/>
</dbReference>
<dbReference type="Pfam" id="PF12600">
    <property type="entry name" value="DUF3769"/>
    <property type="match status" value="1"/>
</dbReference>
<evidence type="ECO:0000313" key="3">
    <source>
        <dbReference type="Proteomes" id="UP001483337"/>
    </source>
</evidence>
<dbReference type="PANTHER" id="PTHR30189:SF1">
    <property type="entry name" value="LPS-ASSEMBLY PROTEIN LPTD"/>
    <property type="match status" value="1"/>
</dbReference>
<reference evidence="2 3" key="1">
    <citation type="submission" date="2024-04" db="EMBL/GenBank/DDBJ databases">
        <title>Okeanomitos corallinicola gen. &amp; sp. nov. (Nostocales, Cyanobacteria), a new toxic marine heterocyst-forming cyanobacterium from a coral reef.</title>
        <authorList>
            <person name="Li H."/>
            <person name="Li R."/>
            <person name="Kang J."/>
            <person name="Hii K.S."/>
            <person name="Mohamed H.F."/>
            <person name="Xu X."/>
            <person name="Luo Z."/>
        </authorList>
    </citation>
    <scope>NUCLEOTIDE SEQUENCE [LARGE SCALE GENOMIC DNA]</scope>
    <source>
        <strain evidence="2 3">TIOX110</strain>
    </source>
</reference>
<evidence type="ECO:0000313" key="2">
    <source>
        <dbReference type="EMBL" id="WZB88870.1"/>
    </source>
</evidence>
<dbReference type="InterPro" id="IPR010664">
    <property type="entry name" value="LipoPS_assembly_LptC-rel"/>
</dbReference>
<organism evidence="2 3">
    <name type="scientific">Okeanomitos corallinicola TIOX110</name>
    <dbReference type="NCBI Taxonomy" id="3133117"/>
    <lineage>
        <taxon>Bacteria</taxon>
        <taxon>Bacillati</taxon>
        <taxon>Cyanobacteriota</taxon>
        <taxon>Cyanophyceae</taxon>
        <taxon>Nostocales</taxon>
        <taxon>Aphanizomenonaceae</taxon>
        <taxon>Okeanomitos</taxon>
    </lineage>
</organism>
<gene>
    <name evidence="2" type="ORF">WJM97_04095</name>
</gene>
<feature type="compositionally biased region" description="Polar residues" evidence="1">
    <location>
        <begin position="61"/>
        <end position="73"/>
    </location>
</feature>
<feature type="region of interest" description="Disordered" evidence="1">
    <location>
        <begin position="61"/>
        <end position="84"/>
    </location>
</feature>
<dbReference type="EMBL" id="CP150886">
    <property type="protein sequence ID" value="WZB88870.1"/>
    <property type="molecule type" value="Genomic_DNA"/>
</dbReference>
<keyword evidence="3" id="KW-1185">Reference proteome</keyword>
<feature type="compositionally biased region" description="Polar residues" evidence="1">
    <location>
        <begin position="191"/>
        <end position="200"/>
    </location>
</feature>